<protein>
    <recommendedName>
        <fullName evidence="3">PH domain-containing protein</fullName>
    </recommendedName>
</protein>
<keyword evidence="2" id="KW-1185">Reference proteome</keyword>
<evidence type="ECO:0000313" key="1">
    <source>
        <dbReference type="EMBL" id="MDQ0301411.1"/>
    </source>
</evidence>
<sequence>MSAALNHDPKNLRAWLHRIEEECASADATPQIREIRDAALSALCGAAAPGGPGLTITAAAPEDLILPSDLVRINLSTDEAAGLSSGLADIACWIRGWMAGASEAQRDNAPLGLEAVRTLNLQLKAAMRRAEENS</sequence>
<organism evidence="1 2">
    <name type="scientific">Ancylobacter polymorphus</name>
    <dbReference type="NCBI Taxonomy" id="223390"/>
    <lineage>
        <taxon>Bacteria</taxon>
        <taxon>Pseudomonadati</taxon>
        <taxon>Pseudomonadota</taxon>
        <taxon>Alphaproteobacteria</taxon>
        <taxon>Hyphomicrobiales</taxon>
        <taxon>Xanthobacteraceae</taxon>
        <taxon>Ancylobacter</taxon>
    </lineage>
</organism>
<name>A0ABU0B6G1_9HYPH</name>
<evidence type="ECO:0000313" key="2">
    <source>
        <dbReference type="Proteomes" id="UP001224682"/>
    </source>
</evidence>
<proteinExistence type="predicted"/>
<accession>A0ABU0B6G1</accession>
<dbReference type="EMBL" id="JAUSUI010000001">
    <property type="protein sequence ID" value="MDQ0301411.1"/>
    <property type="molecule type" value="Genomic_DNA"/>
</dbReference>
<comment type="caution">
    <text evidence="1">The sequence shown here is derived from an EMBL/GenBank/DDBJ whole genome shotgun (WGS) entry which is preliminary data.</text>
</comment>
<gene>
    <name evidence="1" type="ORF">J2S75_000422</name>
</gene>
<reference evidence="1 2" key="1">
    <citation type="submission" date="2023-07" db="EMBL/GenBank/DDBJ databases">
        <title>Genomic Encyclopedia of Type Strains, Phase IV (KMG-IV): sequencing the most valuable type-strain genomes for metagenomic binning, comparative biology and taxonomic classification.</title>
        <authorList>
            <person name="Goeker M."/>
        </authorList>
    </citation>
    <scope>NUCLEOTIDE SEQUENCE [LARGE SCALE GENOMIC DNA]</scope>
    <source>
        <strain evidence="1 2">DSM 2457</strain>
    </source>
</reference>
<evidence type="ECO:0008006" key="3">
    <source>
        <dbReference type="Google" id="ProtNLM"/>
    </source>
</evidence>
<dbReference type="Proteomes" id="UP001224682">
    <property type="component" value="Unassembled WGS sequence"/>
</dbReference>
<dbReference type="RefSeq" id="WP_307017746.1">
    <property type="nucleotide sequence ID" value="NZ_JAUSUI010000001.1"/>
</dbReference>